<keyword evidence="1" id="KW-0472">Membrane</keyword>
<dbReference type="RefSeq" id="WP_184744738.1">
    <property type="nucleotide sequence ID" value="NZ_JACHGJ010000002.1"/>
</dbReference>
<dbReference type="Proteomes" id="UP000587760">
    <property type="component" value="Unassembled WGS sequence"/>
</dbReference>
<keyword evidence="1" id="KW-1133">Transmembrane helix</keyword>
<protein>
    <recommendedName>
        <fullName evidence="4">Oxygen tolerance</fullName>
    </recommendedName>
</protein>
<name>A0A841R353_9SPIO</name>
<evidence type="ECO:0000256" key="1">
    <source>
        <dbReference type="SAM" id="Phobius"/>
    </source>
</evidence>
<evidence type="ECO:0000313" key="3">
    <source>
        <dbReference type="Proteomes" id="UP000587760"/>
    </source>
</evidence>
<dbReference type="EMBL" id="JACHGJ010000002">
    <property type="protein sequence ID" value="MBB6479474.1"/>
    <property type="molecule type" value="Genomic_DNA"/>
</dbReference>
<keyword evidence="3" id="KW-1185">Reference proteome</keyword>
<accession>A0A841R353</accession>
<dbReference type="AlphaFoldDB" id="A0A841R353"/>
<sequence length="294" mass="33997">MIFRYKSSLLVLFICLIPMAVLSGQAEVTRSVFVPPEYYIGDPVELRLQIELDSFEVLMEPLNYEEPEWVEIRNIDISQDRRTAEISIKFTSFSPGTRALPDLNFGPFTLSDFKIYTKSLVEEGESDLRGLRPQVMIPGSRLTFFLLILAVFVLPYLLYFLIRLLVRYIIVLIRKYHSARPFRALNRTLKKLDAGLEKMGVRDFYIALTDSLRIYLSARTGFDCLSATTSEIARFHGFGLDQTLWDRMVSVLKQGDMVKFAGETLSKEEMKENLDFVLSLCQEIEKREDFHVDL</sequence>
<comment type="caution">
    <text evidence="2">The sequence shown here is derived from an EMBL/GenBank/DDBJ whole genome shotgun (WGS) entry which is preliminary data.</text>
</comment>
<keyword evidence="1" id="KW-0812">Transmembrane</keyword>
<proteinExistence type="predicted"/>
<feature type="transmembrane region" description="Helical" evidence="1">
    <location>
        <begin position="142"/>
        <end position="166"/>
    </location>
</feature>
<reference evidence="2 3" key="1">
    <citation type="submission" date="2020-08" db="EMBL/GenBank/DDBJ databases">
        <title>Genomic Encyclopedia of Type Strains, Phase IV (KMG-IV): sequencing the most valuable type-strain genomes for metagenomic binning, comparative biology and taxonomic classification.</title>
        <authorList>
            <person name="Goeker M."/>
        </authorList>
    </citation>
    <scope>NUCLEOTIDE SEQUENCE [LARGE SCALE GENOMIC DNA]</scope>
    <source>
        <strain evidence="2 3">DSM 2461</strain>
    </source>
</reference>
<organism evidence="2 3">
    <name type="scientific">Spirochaeta isovalerica</name>
    <dbReference type="NCBI Taxonomy" id="150"/>
    <lineage>
        <taxon>Bacteria</taxon>
        <taxon>Pseudomonadati</taxon>
        <taxon>Spirochaetota</taxon>
        <taxon>Spirochaetia</taxon>
        <taxon>Spirochaetales</taxon>
        <taxon>Spirochaetaceae</taxon>
        <taxon>Spirochaeta</taxon>
    </lineage>
</organism>
<evidence type="ECO:0008006" key="4">
    <source>
        <dbReference type="Google" id="ProtNLM"/>
    </source>
</evidence>
<evidence type="ECO:0000313" key="2">
    <source>
        <dbReference type="EMBL" id="MBB6479474.1"/>
    </source>
</evidence>
<gene>
    <name evidence="2" type="ORF">HNR50_001132</name>
</gene>